<protein>
    <submittedName>
        <fullName evidence="1">Uncharacterized protein</fullName>
    </submittedName>
</protein>
<gene>
    <name evidence="1" type="ORF">TH53_05100</name>
</gene>
<comment type="caution">
    <text evidence="1">The sequence shown here is derived from an EMBL/GenBank/DDBJ whole genome shotgun (WGS) entry which is preliminary data.</text>
</comment>
<proteinExistence type="predicted"/>
<dbReference type="AlphaFoldDB" id="A0A0D0F904"/>
<evidence type="ECO:0000313" key="2">
    <source>
        <dbReference type="Proteomes" id="UP000032049"/>
    </source>
</evidence>
<keyword evidence="2" id="KW-1185">Reference proteome</keyword>
<accession>A0A0D0F904</accession>
<name>A0A0D0F904_9SPHI</name>
<dbReference type="EMBL" id="JXRA01000019">
    <property type="protein sequence ID" value="KIO78223.1"/>
    <property type="molecule type" value="Genomic_DNA"/>
</dbReference>
<organism evidence="1 2">
    <name type="scientific">Pedobacter lusitanus</name>
    <dbReference type="NCBI Taxonomy" id="1503925"/>
    <lineage>
        <taxon>Bacteria</taxon>
        <taxon>Pseudomonadati</taxon>
        <taxon>Bacteroidota</taxon>
        <taxon>Sphingobacteriia</taxon>
        <taxon>Sphingobacteriales</taxon>
        <taxon>Sphingobacteriaceae</taxon>
        <taxon>Pedobacter</taxon>
    </lineage>
</organism>
<sequence>MFLGVYLAMINGFYGSGNNFLLSVNLQLKILTDDQICNNIPPEEHSGCIESETLIYFVSK</sequence>
<evidence type="ECO:0000313" key="1">
    <source>
        <dbReference type="EMBL" id="KIO78223.1"/>
    </source>
</evidence>
<reference evidence="1 2" key="1">
    <citation type="submission" date="2015-01" db="EMBL/GenBank/DDBJ databases">
        <title>Draft genome sequence of Pedobacter sp. NL19 isolated from sludge of an effluent treatment pond in an abandoned uranium mine.</title>
        <authorList>
            <person name="Santos T."/>
            <person name="Caetano T."/>
            <person name="Covas C."/>
            <person name="Cruz A."/>
            <person name="Mendo S."/>
        </authorList>
    </citation>
    <scope>NUCLEOTIDE SEQUENCE [LARGE SCALE GENOMIC DNA]</scope>
    <source>
        <strain evidence="1 2">NL19</strain>
    </source>
</reference>
<dbReference type="Proteomes" id="UP000032049">
    <property type="component" value="Unassembled WGS sequence"/>
</dbReference>